<feature type="compositionally biased region" description="Polar residues" evidence="1">
    <location>
        <begin position="249"/>
        <end position="261"/>
    </location>
</feature>
<evidence type="ECO:0000313" key="2">
    <source>
        <dbReference type="EMBL" id="AEI08696.1"/>
    </source>
</evidence>
<accession>F8DXF1</accession>
<dbReference type="eggNOG" id="ENOG5031CVH">
    <property type="taxonomic scope" value="Bacteria"/>
</dbReference>
<proteinExistence type="predicted"/>
<feature type="region of interest" description="Disordered" evidence="1">
    <location>
        <begin position="243"/>
        <end position="265"/>
    </location>
</feature>
<organism evidence="2 3">
    <name type="scientific">Corynebacterium resistens (strain DSM 45100 / JCM 12819 / GTC 2026 / SICGH 158)</name>
    <dbReference type="NCBI Taxonomy" id="662755"/>
    <lineage>
        <taxon>Bacteria</taxon>
        <taxon>Bacillati</taxon>
        <taxon>Actinomycetota</taxon>
        <taxon>Actinomycetes</taxon>
        <taxon>Mycobacteriales</taxon>
        <taxon>Corynebacteriaceae</taxon>
        <taxon>Corynebacterium</taxon>
    </lineage>
</organism>
<dbReference type="KEGG" id="crd:CRES_0333"/>
<evidence type="ECO:0000256" key="1">
    <source>
        <dbReference type="SAM" id="MobiDB-lite"/>
    </source>
</evidence>
<keyword evidence="3" id="KW-1185">Reference proteome</keyword>
<dbReference type="OrthoDB" id="4772769at2"/>
<protein>
    <submittedName>
        <fullName evidence="2">Uncharacterized protein</fullName>
    </submittedName>
</protein>
<sequence>MALVTLWFVSAANPASVLEQEPKADRGFARKYLAQLDPSLPLTHIGDFDMVRSAAPGPSEYYIGGYPGLSVVQTVMPDLHKLSELPEEFRNLVNTPDVYATAVFDEGFRACAHTASDGEPAPGSNSDLALQEDEKYHITGEVDDTPAPEYDPSFGAFAHWSAGTLKRSFSATRQNILEDIGLPEPFESQFWAGNASATGIELPFHPSELAMASVEGWLGFSISPYDDGAAQLPVAAFATDGRPEAKSSEYGSNAAGRTQLSDRGALRDRVLPPASQDVSLHQEEQGYDDYAEAGAPAEPSGQEVVRELGKSFLTTVRWGANAALRKIRSLRR</sequence>
<dbReference type="Proteomes" id="UP000000492">
    <property type="component" value="Chromosome"/>
</dbReference>
<dbReference type="HOGENOM" id="CLU_062995_0_0_11"/>
<name>F8DXF1_CORRG</name>
<dbReference type="EMBL" id="CP002857">
    <property type="protein sequence ID" value="AEI08696.1"/>
    <property type="molecule type" value="Genomic_DNA"/>
</dbReference>
<reference evidence="2 3" key="1">
    <citation type="journal article" date="2012" name="BMC Genomics">
        <title>Complete genome sequence, lifestyle, and multi-drug resistance of the human pathogen Corynebacterium resistens DSM 45100 isolated from blood samples of a leukemia patient.</title>
        <authorList>
            <person name="Schroder J."/>
            <person name="Maus I."/>
            <person name="Meyer K."/>
            <person name="Wordemann S."/>
            <person name="Blom J."/>
            <person name="Jaenicke S."/>
            <person name="Schneider J."/>
            <person name="Trost E."/>
            <person name="Tauch A."/>
        </authorList>
    </citation>
    <scope>NUCLEOTIDE SEQUENCE [LARGE SCALE GENOMIC DNA]</scope>
    <source>
        <strain evidence="3">DSM 45100 / JCM 12819 / CCUG 50093 / GTC 2026 / SICGH 158</strain>
    </source>
</reference>
<dbReference type="Pfam" id="PF21997">
    <property type="entry name" value="DUF6928"/>
    <property type="match status" value="2"/>
</dbReference>
<gene>
    <name evidence="2" type="ordered locus">CRES_0333</name>
</gene>
<dbReference type="AlphaFoldDB" id="F8DXF1"/>
<dbReference type="RefSeq" id="WP_013887722.1">
    <property type="nucleotide sequence ID" value="NC_015673.1"/>
</dbReference>
<dbReference type="InterPro" id="IPR053847">
    <property type="entry name" value="DUF6928"/>
</dbReference>
<dbReference type="STRING" id="662755.CRES_0333"/>
<evidence type="ECO:0000313" key="3">
    <source>
        <dbReference type="Proteomes" id="UP000000492"/>
    </source>
</evidence>